<gene>
    <name evidence="5" type="ORF">BJY16_005224</name>
</gene>
<keyword evidence="6" id="KW-1185">Reference proteome</keyword>
<comment type="caution">
    <text evidence="5">The sequence shown here is derived from an EMBL/GenBank/DDBJ whole genome shotgun (WGS) entry which is preliminary data.</text>
</comment>
<dbReference type="InterPro" id="IPR001155">
    <property type="entry name" value="OxRdtase_FMN_N"/>
</dbReference>
<dbReference type="FunFam" id="3.20.20.70:FF:000059">
    <property type="entry name" value="N-ethylmaleimide reductase, FMN-linked"/>
    <property type="match status" value="1"/>
</dbReference>
<dbReference type="Gene3D" id="3.20.20.70">
    <property type="entry name" value="Aldolase class I"/>
    <property type="match status" value="1"/>
</dbReference>
<evidence type="ECO:0000313" key="5">
    <source>
        <dbReference type="EMBL" id="MBB4741765.1"/>
    </source>
</evidence>
<dbReference type="InterPro" id="IPR013785">
    <property type="entry name" value="Aldolase_TIM"/>
</dbReference>
<comment type="cofactor">
    <cofactor evidence="1">
        <name>FMN</name>
        <dbReference type="ChEBI" id="CHEBI:58210"/>
    </cofactor>
</comment>
<dbReference type="GO" id="GO:0016628">
    <property type="term" value="F:oxidoreductase activity, acting on the CH-CH group of donors, NAD or NADP as acceptor"/>
    <property type="evidence" value="ECO:0007669"/>
    <property type="project" value="UniProtKB-ARBA"/>
</dbReference>
<dbReference type="AlphaFoldDB" id="A0A7W7M9F3"/>
<feature type="domain" description="NADH:flavin oxidoreductase/NADH oxidase N-terminal" evidence="4">
    <location>
        <begin position="3"/>
        <end position="328"/>
    </location>
</feature>
<evidence type="ECO:0000256" key="1">
    <source>
        <dbReference type="ARBA" id="ARBA00001917"/>
    </source>
</evidence>
<name>A0A7W7M9F3_9ACTN</name>
<evidence type="ECO:0000256" key="3">
    <source>
        <dbReference type="ARBA" id="ARBA00023002"/>
    </source>
</evidence>
<organism evidence="5 6">
    <name type="scientific">Actinoplanes octamycinicus</name>
    <dbReference type="NCBI Taxonomy" id="135948"/>
    <lineage>
        <taxon>Bacteria</taxon>
        <taxon>Bacillati</taxon>
        <taxon>Actinomycetota</taxon>
        <taxon>Actinomycetes</taxon>
        <taxon>Micromonosporales</taxon>
        <taxon>Micromonosporaceae</taxon>
        <taxon>Actinoplanes</taxon>
    </lineage>
</organism>
<dbReference type="InterPro" id="IPR045247">
    <property type="entry name" value="Oye-like"/>
</dbReference>
<comment type="similarity">
    <text evidence="2">Belongs to the NADH:flavin oxidoreductase/NADH oxidase family.</text>
</comment>
<dbReference type="GO" id="GO:0005829">
    <property type="term" value="C:cytosol"/>
    <property type="evidence" value="ECO:0007669"/>
    <property type="project" value="UniProtKB-ARBA"/>
</dbReference>
<dbReference type="EMBL" id="JACHNB010000001">
    <property type="protein sequence ID" value="MBB4741765.1"/>
    <property type="molecule type" value="Genomic_DNA"/>
</dbReference>
<proteinExistence type="inferred from homology"/>
<evidence type="ECO:0000313" key="6">
    <source>
        <dbReference type="Proteomes" id="UP000546162"/>
    </source>
</evidence>
<protein>
    <submittedName>
        <fullName evidence="5">N-ethylmaleimide reductase</fullName>
        <ecNumber evidence="5">1.-.-.-</ecNumber>
    </submittedName>
</protein>
<dbReference type="PANTHER" id="PTHR22893">
    <property type="entry name" value="NADH OXIDOREDUCTASE-RELATED"/>
    <property type="match status" value="1"/>
</dbReference>
<keyword evidence="3 5" id="KW-0560">Oxidoreductase</keyword>
<dbReference type="CDD" id="cd02933">
    <property type="entry name" value="OYE_like_FMN"/>
    <property type="match status" value="1"/>
</dbReference>
<dbReference type="EC" id="1.-.-.-" evidence="5"/>
<evidence type="ECO:0000259" key="4">
    <source>
        <dbReference type="Pfam" id="PF00724"/>
    </source>
</evidence>
<dbReference type="RefSeq" id="WP_185042211.1">
    <property type="nucleotide sequence ID" value="NZ_BAABFG010000005.1"/>
</dbReference>
<dbReference type="Pfam" id="PF00724">
    <property type="entry name" value="Oxidored_FMN"/>
    <property type="match status" value="1"/>
</dbReference>
<dbReference type="PANTHER" id="PTHR22893:SF91">
    <property type="entry name" value="NADPH DEHYDROGENASE 2-RELATED"/>
    <property type="match status" value="1"/>
</dbReference>
<reference evidence="5 6" key="1">
    <citation type="submission" date="2020-08" db="EMBL/GenBank/DDBJ databases">
        <title>Sequencing the genomes of 1000 actinobacteria strains.</title>
        <authorList>
            <person name="Klenk H.-P."/>
        </authorList>
    </citation>
    <scope>NUCLEOTIDE SEQUENCE [LARGE SCALE GENOMIC DNA]</scope>
    <source>
        <strain evidence="5 6">DSM 45809</strain>
    </source>
</reference>
<evidence type="ECO:0000256" key="2">
    <source>
        <dbReference type="ARBA" id="ARBA00005979"/>
    </source>
</evidence>
<accession>A0A7W7M9F3</accession>
<dbReference type="Proteomes" id="UP000546162">
    <property type="component" value="Unassembled WGS sequence"/>
</dbReference>
<sequence>MPKIFEPVTLGKLQLPNRLLMAPMTRNRASTDGVVTALTAEYYRQRAGAGLIISESIQPSAIGQGYILTPGLHTAAQVAGWRAVTDAVHEAGGRIFAQLNHTGRIGHPSLYPNRELPVAPSPVASGEQLFSLDGMLDHPVPRELTADDIRATVADFAAAARNAIDAGFDGVELHGANGYLIHQFLADNTNLRTDPYGGSVANRIRFAVEVAAAVADSIGPDRTGIRLSPGSPYNNIREADPAPVYLALLAELDLAYVHLVEVGDRALTERLRAAWPGTFLLNPHPSPEAFPASPETAAEAIESGVADAVALATMWLANPDLDVRIRAGGPFNTADPATFYGGDHTGYTDYPALDR</sequence>
<dbReference type="SUPFAM" id="SSF51395">
    <property type="entry name" value="FMN-linked oxidoreductases"/>
    <property type="match status" value="1"/>
</dbReference>
<dbReference type="GO" id="GO:0010181">
    <property type="term" value="F:FMN binding"/>
    <property type="evidence" value="ECO:0007669"/>
    <property type="project" value="InterPro"/>
</dbReference>